<proteinExistence type="predicted"/>
<protein>
    <submittedName>
        <fullName evidence="1">Uncharacterized protein</fullName>
    </submittedName>
</protein>
<dbReference type="AlphaFoldDB" id="F8B1Y7"/>
<reference evidence="1 2" key="1">
    <citation type="submission" date="2011-05" db="EMBL/GenBank/DDBJ databases">
        <title>Complete sequence of chromosome of Frankia symbiont of Datisca glomerata.</title>
        <authorList>
            <consortium name="US DOE Joint Genome Institute"/>
            <person name="Lucas S."/>
            <person name="Han J."/>
            <person name="Lapidus A."/>
            <person name="Cheng J.-F."/>
            <person name="Goodwin L."/>
            <person name="Pitluck S."/>
            <person name="Peters L."/>
            <person name="Mikhailova N."/>
            <person name="Chertkov O."/>
            <person name="Teshima H."/>
            <person name="Han C."/>
            <person name="Tapia R."/>
            <person name="Land M."/>
            <person name="Hauser L."/>
            <person name="Kyrpides N."/>
            <person name="Ivanova N."/>
            <person name="Pagani I."/>
            <person name="Berry A."/>
            <person name="Pawlowski K."/>
            <person name="Persson T."/>
            <person name="Vanden Heuvel B."/>
            <person name="Benson D."/>
            <person name="Woyke T."/>
        </authorList>
    </citation>
    <scope>NUCLEOTIDE SEQUENCE [LARGE SCALE GENOMIC DNA]</scope>
    <source>
        <strain evidence="2">4085684</strain>
    </source>
</reference>
<gene>
    <name evidence="1" type="ordered locus">FsymDg_1384</name>
</gene>
<sequence length="205" mass="22600">MLDDLSKRQVPRLVAGAGDRREEAMAALEQLLLRALLEDLSNPPTRGLQPRRRRRTARPVLLVPLPHGEASQAAEVARVERFLSAFCEMRKSAHAPGPLVIAIGQPSDALLDQIGPLREVTLGAAGYLLHEPDSEPGFGYPVLVPISDESFSLPGLPIRRVEPKTFRLDWRTVNALITVKAILLLALASTLPPWRGEPHDCVRWP</sequence>
<dbReference type="HOGENOM" id="CLU_1335887_0_0_11"/>
<evidence type="ECO:0000313" key="2">
    <source>
        <dbReference type="Proteomes" id="UP000001549"/>
    </source>
</evidence>
<organism evidence="1 2">
    <name type="scientific">Candidatus Protofrankia datiscae</name>
    <dbReference type="NCBI Taxonomy" id="2716812"/>
    <lineage>
        <taxon>Bacteria</taxon>
        <taxon>Bacillati</taxon>
        <taxon>Actinomycetota</taxon>
        <taxon>Actinomycetes</taxon>
        <taxon>Frankiales</taxon>
        <taxon>Frankiaceae</taxon>
        <taxon>Protofrankia</taxon>
    </lineage>
</organism>
<dbReference type="KEGG" id="fsy:FsymDg_1384"/>
<dbReference type="STRING" id="656024.FsymDg_1384"/>
<name>F8B1Y7_9ACTN</name>
<accession>F8B1Y7</accession>
<dbReference type="Proteomes" id="UP000001549">
    <property type="component" value="Chromosome"/>
</dbReference>
<dbReference type="EMBL" id="CP002801">
    <property type="protein sequence ID" value="AEH08856.1"/>
    <property type="molecule type" value="Genomic_DNA"/>
</dbReference>
<keyword evidence="2" id="KW-1185">Reference proteome</keyword>
<evidence type="ECO:0000313" key="1">
    <source>
        <dbReference type="EMBL" id="AEH08856.1"/>
    </source>
</evidence>
<dbReference type="RefSeq" id="WP_013872827.1">
    <property type="nucleotide sequence ID" value="NC_015656.1"/>
</dbReference>
<dbReference type="eggNOG" id="COG0683">
    <property type="taxonomic scope" value="Bacteria"/>
</dbReference>